<evidence type="ECO:0000313" key="3">
    <source>
        <dbReference type="EMBL" id="TPI01507.1"/>
    </source>
</evidence>
<keyword evidence="1" id="KW-0472">Membrane</keyword>
<proteinExistence type="predicted"/>
<dbReference type="Proteomes" id="UP000275883">
    <property type="component" value="Chromosome"/>
</dbReference>
<name>A0A3G8LGN1_9MOLU</name>
<keyword evidence="1" id="KW-1133">Transmembrane helix</keyword>
<organism evidence="2 4">
    <name type="scientific">Mycoplasma struthionis</name>
    <dbReference type="NCBI Taxonomy" id="538220"/>
    <lineage>
        <taxon>Bacteria</taxon>
        <taxon>Bacillati</taxon>
        <taxon>Mycoplasmatota</taxon>
        <taxon>Mollicutes</taxon>
        <taxon>Mycoplasmataceae</taxon>
        <taxon>Mycoplasma</taxon>
    </lineage>
</organism>
<evidence type="ECO:0000313" key="5">
    <source>
        <dbReference type="Proteomes" id="UP000317904"/>
    </source>
</evidence>
<accession>A0A502M5P2</accession>
<protein>
    <recommendedName>
        <fullName evidence="6">DUF4190 domain-containing protein</fullName>
    </recommendedName>
</protein>
<sequence>MEKQKQRDDLDLMAILALIFSFFVPIAGLVLGSIALNKNKKIKSKESIVMSKWAIVISVFFIIISIIVMALVTKFTIDFIEYKNTHSAPTM</sequence>
<evidence type="ECO:0000313" key="4">
    <source>
        <dbReference type="Proteomes" id="UP000275883"/>
    </source>
</evidence>
<evidence type="ECO:0000256" key="1">
    <source>
        <dbReference type="SAM" id="Phobius"/>
    </source>
</evidence>
<dbReference type="RefSeq" id="WP_124724536.1">
    <property type="nucleotide sequence ID" value="NZ_CP034044.1"/>
</dbReference>
<reference evidence="3 5" key="2">
    <citation type="submission" date="2019-06" db="EMBL/GenBank/DDBJ databases">
        <title>A comparative genomics study of ostrich specific Mycoplasmas.</title>
        <authorList>
            <person name="Botes A."/>
            <person name="Nel T."/>
        </authorList>
    </citation>
    <scope>NUCLEOTIDE SEQUENCE [LARGE SCALE GENOMIC DNA]</scope>
    <source>
        <strain evidence="3 5">Ms01</strain>
    </source>
</reference>
<dbReference type="EMBL" id="VFSY01000026">
    <property type="protein sequence ID" value="TPI01507.1"/>
    <property type="molecule type" value="Genomic_DNA"/>
</dbReference>
<evidence type="ECO:0008006" key="6">
    <source>
        <dbReference type="Google" id="ProtNLM"/>
    </source>
</evidence>
<reference evidence="2 4" key="1">
    <citation type="submission" date="2018-11" db="EMBL/GenBank/DDBJ databases">
        <title>Genome sequence of Mycoplasma struthionis sp. nov.</title>
        <authorList>
            <person name="Spergser J."/>
        </authorList>
    </citation>
    <scope>NUCLEOTIDE SEQUENCE [LARGE SCALE GENOMIC DNA]</scope>
    <source>
        <strain evidence="2 4">237IA</strain>
    </source>
</reference>
<gene>
    <name evidence="2" type="ORF">EGN60_02680</name>
    <name evidence="3" type="ORF">FJM01_02565</name>
</gene>
<feature type="transmembrane region" description="Helical" evidence="1">
    <location>
        <begin position="53"/>
        <end position="72"/>
    </location>
</feature>
<dbReference type="EMBL" id="CP034044">
    <property type="protein sequence ID" value="AZG68843.1"/>
    <property type="molecule type" value="Genomic_DNA"/>
</dbReference>
<dbReference type="Proteomes" id="UP000317904">
    <property type="component" value="Unassembled WGS sequence"/>
</dbReference>
<accession>A0A3G8LGN1</accession>
<evidence type="ECO:0000313" key="2">
    <source>
        <dbReference type="EMBL" id="AZG68843.1"/>
    </source>
</evidence>
<feature type="transmembrane region" description="Helical" evidence="1">
    <location>
        <begin position="12"/>
        <end position="32"/>
    </location>
</feature>
<keyword evidence="1" id="KW-0812">Transmembrane</keyword>
<dbReference type="AlphaFoldDB" id="A0A3G8LGN1"/>
<dbReference type="KEGG" id="mstr:EGN60_02680"/>
<keyword evidence="4" id="KW-1185">Reference proteome</keyword>